<gene>
    <name evidence="2" type="ORF">QQS21_001856</name>
</gene>
<keyword evidence="3" id="KW-1185">Reference proteome</keyword>
<dbReference type="SUPFAM" id="SSF55418">
    <property type="entry name" value="eIF4e-like"/>
    <property type="match status" value="1"/>
</dbReference>
<dbReference type="EMBL" id="JASWJB010000020">
    <property type="protein sequence ID" value="KAK2612126.1"/>
    <property type="molecule type" value="Genomic_DNA"/>
</dbReference>
<comment type="similarity">
    <text evidence="1">Belongs to the UPF0696 family.</text>
</comment>
<evidence type="ECO:0000256" key="1">
    <source>
        <dbReference type="ARBA" id="ARBA00010568"/>
    </source>
</evidence>
<comment type="caution">
    <text evidence="2">The sequence shown here is derived from an EMBL/GenBank/DDBJ whole genome shotgun (WGS) entry which is preliminary data.</text>
</comment>
<name>A0AAJ0CW77_9HYPO</name>
<dbReference type="Gene3D" id="3.30.760.10">
    <property type="entry name" value="RNA Cap, Translation Initiation Factor Eif4e"/>
    <property type="match status" value="1"/>
</dbReference>
<dbReference type="Proteomes" id="UP001251528">
    <property type="component" value="Unassembled WGS sequence"/>
</dbReference>
<sequence>MQAEGGGFMRGNEDEGPVQTGSQLHVVVQGGMERLELLAELEQKVKNSQKSSDLIRRELFQERRNASADILDLAHAGRVQTGKWMIFCSPTAVNEVWELVAGATANNELGIAAKVAPRPEFDELRKDRIICIYTADFKDKADVSRVLQRIRELRLADYYQRPIYYKPDVYTYLGIASGNPWGLRASIYSSKEFSKQLKA</sequence>
<organism evidence="2 3">
    <name type="scientific">Conoideocrella luteorostrata</name>
    <dbReference type="NCBI Taxonomy" id="1105319"/>
    <lineage>
        <taxon>Eukaryota</taxon>
        <taxon>Fungi</taxon>
        <taxon>Dikarya</taxon>
        <taxon>Ascomycota</taxon>
        <taxon>Pezizomycotina</taxon>
        <taxon>Sordariomycetes</taxon>
        <taxon>Hypocreomycetidae</taxon>
        <taxon>Hypocreales</taxon>
        <taxon>Clavicipitaceae</taxon>
        <taxon>Conoideocrella</taxon>
    </lineage>
</organism>
<evidence type="ECO:0000313" key="3">
    <source>
        <dbReference type="Proteomes" id="UP001251528"/>
    </source>
</evidence>
<dbReference type="PANTHER" id="PTHR31977">
    <property type="entry name" value="UPF0696 PROTEIN C11ORF68"/>
    <property type="match status" value="1"/>
</dbReference>
<dbReference type="Pfam" id="PF08939">
    <property type="entry name" value="Bles03"/>
    <property type="match status" value="1"/>
</dbReference>
<protein>
    <recommendedName>
        <fullName evidence="4">DUF1917-domain-containing protein</fullName>
    </recommendedName>
</protein>
<dbReference type="InterPro" id="IPR023398">
    <property type="entry name" value="TIF_eIF4e-like"/>
</dbReference>
<reference evidence="2" key="1">
    <citation type="submission" date="2023-06" db="EMBL/GenBank/DDBJ databases">
        <title>Conoideocrella luteorostrata (Hypocreales: Clavicipitaceae), a potential biocontrol fungus for elongate hemlock scale in United States Christmas tree production areas.</title>
        <authorList>
            <person name="Barrett H."/>
            <person name="Lovett B."/>
            <person name="Macias A.M."/>
            <person name="Stajich J.E."/>
            <person name="Kasson M.T."/>
        </authorList>
    </citation>
    <scope>NUCLEOTIDE SEQUENCE</scope>
    <source>
        <strain evidence="2">ARSEF 14590</strain>
    </source>
</reference>
<dbReference type="InterPro" id="IPR015034">
    <property type="entry name" value="Bles03"/>
</dbReference>
<accession>A0AAJ0CW77</accession>
<proteinExistence type="inferred from homology"/>
<dbReference type="PANTHER" id="PTHR31977:SF1">
    <property type="entry name" value="UPF0696 PROTEIN C11ORF68"/>
    <property type="match status" value="1"/>
</dbReference>
<dbReference type="AlphaFoldDB" id="A0AAJ0CW77"/>
<evidence type="ECO:0000313" key="2">
    <source>
        <dbReference type="EMBL" id="KAK2612126.1"/>
    </source>
</evidence>
<evidence type="ECO:0008006" key="4">
    <source>
        <dbReference type="Google" id="ProtNLM"/>
    </source>
</evidence>